<keyword evidence="2" id="KW-1185">Reference proteome</keyword>
<dbReference type="Proteomes" id="UP001430953">
    <property type="component" value="Unassembled WGS sequence"/>
</dbReference>
<comment type="caution">
    <text evidence="1">The sequence shown here is derived from an EMBL/GenBank/DDBJ whole genome shotgun (WGS) entry which is preliminary data.</text>
</comment>
<dbReference type="AlphaFoldDB" id="A0AAW2GMZ0"/>
<proteinExistence type="predicted"/>
<reference evidence="1 2" key="1">
    <citation type="submission" date="2023-03" db="EMBL/GenBank/DDBJ databases">
        <title>High recombination rates correlate with genetic variation in Cardiocondyla obscurior ants.</title>
        <authorList>
            <person name="Errbii M."/>
        </authorList>
    </citation>
    <scope>NUCLEOTIDE SEQUENCE [LARGE SCALE GENOMIC DNA]</scope>
    <source>
        <strain evidence="1">Alpha-2009</strain>
        <tissue evidence="1">Whole body</tissue>
    </source>
</reference>
<sequence length="180" mass="20819">MASFNLENTNFELLIRKNTQVNYLGNFEPTKNFTDNPIMVKINEIFYTSQRIIIDCFIKTNFNEIMNTKMNKIVGYGSITDGTFKLEVRILNFSNDEYLKKKINKGDHINIIGISQATDPVHLLVNDINDIIKLDGHMPFLKLLKANQVPSKRKLSEDSTETEKKDNLFNILINLIFMLI</sequence>
<evidence type="ECO:0000313" key="1">
    <source>
        <dbReference type="EMBL" id="KAL0128621.1"/>
    </source>
</evidence>
<organism evidence="1 2">
    <name type="scientific">Cardiocondyla obscurior</name>
    <dbReference type="NCBI Taxonomy" id="286306"/>
    <lineage>
        <taxon>Eukaryota</taxon>
        <taxon>Metazoa</taxon>
        <taxon>Ecdysozoa</taxon>
        <taxon>Arthropoda</taxon>
        <taxon>Hexapoda</taxon>
        <taxon>Insecta</taxon>
        <taxon>Pterygota</taxon>
        <taxon>Neoptera</taxon>
        <taxon>Endopterygota</taxon>
        <taxon>Hymenoptera</taxon>
        <taxon>Apocrita</taxon>
        <taxon>Aculeata</taxon>
        <taxon>Formicoidea</taxon>
        <taxon>Formicidae</taxon>
        <taxon>Myrmicinae</taxon>
        <taxon>Cardiocondyla</taxon>
    </lineage>
</organism>
<gene>
    <name evidence="1" type="ORF">PUN28_003774</name>
</gene>
<dbReference type="EMBL" id="JADYXP020000003">
    <property type="protein sequence ID" value="KAL0128621.1"/>
    <property type="molecule type" value="Genomic_DNA"/>
</dbReference>
<accession>A0AAW2GMZ0</accession>
<evidence type="ECO:0000313" key="2">
    <source>
        <dbReference type="Proteomes" id="UP001430953"/>
    </source>
</evidence>
<protein>
    <submittedName>
        <fullName evidence="1">Uncharacterized protein</fullName>
    </submittedName>
</protein>
<name>A0AAW2GMZ0_9HYME</name>